<sequence>MCAERKGKKKKTLIVLGIYTRIVPSFLPAVNQTPYTPYSCWFASPYPTIISKQCLIPSKASVEHFELLFHISRSKEPNILNYLSDTFSHICVIIRGEGGMERGVVGYWYPDSEHVVECS</sequence>
<gene>
    <name evidence="1" type="ORF">EYC80_005947</name>
</gene>
<proteinExistence type="predicted"/>
<dbReference type="Proteomes" id="UP000326757">
    <property type="component" value="Unassembled WGS sequence"/>
</dbReference>
<accession>A0A5N6KFT7</accession>
<dbReference type="AlphaFoldDB" id="A0A5N6KFT7"/>
<evidence type="ECO:0000313" key="2">
    <source>
        <dbReference type="Proteomes" id="UP000326757"/>
    </source>
</evidence>
<reference evidence="1 2" key="1">
    <citation type="submission" date="2019-06" db="EMBL/GenBank/DDBJ databases">
        <title>Genome Sequence of the Brown Rot Fungal Pathogen Monilinia laxa.</title>
        <authorList>
            <person name="De Miccolis Angelini R.M."/>
            <person name="Landi L."/>
            <person name="Abate D."/>
            <person name="Pollastro S."/>
            <person name="Romanazzi G."/>
            <person name="Faretra F."/>
        </authorList>
    </citation>
    <scope>NUCLEOTIDE SEQUENCE [LARGE SCALE GENOMIC DNA]</scope>
    <source>
        <strain evidence="1 2">Mlax316</strain>
    </source>
</reference>
<evidence type="ECO:0000313" key="1">
    <source>
        <dbReference type="EMBL" id="KAB8302562.1"/>
    </source>
</evidence>
<name>A0A5N6KFT7_MONLA</name>
<keyword evidence="2" id="KW-1185">Reference proteome</keyword>
<organism evidence="1 2">
    <name type="scientific">Monilinia laxa</name>
    <name type="common">Brown rot fungus</name>
    <name type="synonym">Sclerotinia laxa</name>
    <dbReference type="NCBI Taxonomy" id="61186"/>
    <lineage>
        <taxon>Eukaryota</taxon>
        <taxon>Fungi</taxon>
        <taxon>Dikarya</taxon>
        <taxon>Ascomycota</taxon>
        <taxon>Pezizomycotina</taxon>
        <taxon>Leotiomycetes</taxon>
        <taxon>Helotiales</taxon>
        <taxon>Sclerotiniaceae</taxon>
        <taxon>Monilinia</taxon>
    </lineage>
</organism>
<protein>
    <submittedName>
        <fullName evidence="1">Uncharacterized protein</fullName>
    </submittedName>
</protein>
<dbReference type="EMBL" id="VIGI01000003">
    <property type="protein sequence ID" value="KAB8302562.1"/>
    <property type="molecule type" value="Genomic_DNA"/>
</dbReference>
<comment type="caution">
    <text evidence="1">The sequence shown here is derived from an EMBL/GenBank/DDBJ whole genome shotgun (WGS) entry which is preliminary data.</text>
</comment>